<name>A0A4Q7V3L4_PSEST</name>
<dbReference type="Proteomes" id="UP000291591">
    <property type="component" value="Unassembled WGS sequence"/>
</dbReference>
<sequence length="269" mass="28039">MTVGRHTAWTADDDPATQKIARVEAAPAHAPAPVPAGAVPDAAPHLSLVRGNSILRVALGIAAVLVIAHFTAMAIGYGTPGFEIPQAIRLGGELNIATWFSSALHLVNAGLLALIAANSVRTERLRWTVLALAVLVVSMDEVSANHEQVGYILHNVLGTSGFLTYAWIIPAMVLVAAVALWCGPMVLRRPGGRLIALAALVFVGGAVGMEAVEGWWFDATGQTDDLVYLVLGGLEEAMEMLGIIIATAGLLRMAGGSGLRLAGTFTDHS</sequence>
<dbReference type="RefSeq" id="WP_130293215.1">
    <property type="nucleotide sequence ID" value="NZ_SHKL01000001.1"/>
</dbReference>
<dbReference type="EMBL" id="SHKL01000001">
    <property type="protein sequence ID" value="RZT88996.1"/>
    <property type="molecule type" value="Genomic_DNA"/>
</dbReference>
<feature type="transmembrane region" description="Helical" evidence="1">
    <location>
        <begin position="127"/>
        <end position="144"/>
    </location>
</feature>
<feature type="transmembrane region" description="Helical" evidence="1">
    <location>
        <begin position="194"/>
        <end position="217"/>
    </location>
</feature>
<dbReference type="OrthoDB" id="4945139at2"/>
<dbReference type="AlphaFoldDB" id="A0A4Q7V3L4"/>
<gene>
    <name evidence="2" type="ORF">EV383_5950</name>
</gene>
<evidence type="ECO:0000256" key="1">
    <source>
        <dbReference type="SAM" id="Phobius"/>
    </source>
</evidence>
<organism evidence="2 3">
    <name type="scientific">Pseudonocardia sediminis</name>
    <dbReference type="NCBI Taxonomy" id="1397368"/>
    <lineage>
        <taxon>Bacteria</taxon>
        <taxon>Bacillati</taxon>
        <taxon>Actinomycetota</taxon>
        <taxon>Actinomycetes</taxon>
        <taxon>Pseudonocardiales</taxon>
        <taxon>Pseudonocardiaceae</taxon>
        <taxon>Pseudonocardia</taxon>
    </lineage>
</organism>
<evidence type="ECO:0000313" key="3">
    <source>
        <dbReference type="Proteomes" id="UP000291591"/>
    </source>
</evidence>
<keyword evidence="1" id="KW-1133">Transmembrane helix</keyword>
<protein>
    <submittedName>
        <fullName evidence="2">Uncharacterized protein</fullName>
    </submittedName>
</protein>
<feature type="transmembrane region" description="Helical" evidence="1">
    <location>
        <begin position="54"/>
        <end position="76"/>
    </location>
</feature>
<keyword evidence="3" id="KW-1185">Reference proteome</keyword>
<keyword evidence="1" id="KW-0812">Transmembrane</keyword>
<comment type="caution">
    <text evidence="2">The sequence shown here is derived from an EMBL/GenBank/DDBJ whole genome shotgun (WGS) entry which is preliminary data.</text>
</comment>
<keyword evidence="1" id="KW-0472">Membrane</keyword>
<feature type="transmembrane region" description="Helical" evidence="1">
    <location>
        <begin position="237"/>
        <end position="255"/>
    </location>
</feature>
<feature type="transmembrane region" description="Helical" evidence="1">
    <location>
        <begin position="164"/>
        <end position="182"/>
    </location>
</feature>
<feature type="transmembrane region" description="Helical" evidence="1">
    <location>
        <begin position="96"/>
        <end position="115"/>
    </location>
</feature>
<evidence type="ECO:0000313" key="2">
    <source>
        <dbReference type="EMBL" id="RZT88996.1"/>
    </source>
</evidence>
<reference evidence="2 3" key="1">
    <citation type="submission" date="2019-02" db="EMBL/GenBank/DDBJ databases">
        <title>Sequencing the genomes of 1000 actinobacteria strains.</title>
        <authorList>
            <person name="Klenk H.-P."/>
        </authorList>
    </citation>
    <scope>NUCLEOTIDE SEQUENCE [LARGE SCALE GENOMIC DNA]</scope>
    <source>
        <strain evidence="2 3">DSM 45779</strain>
    </source>
</reference>
<accession>A0A4Q7V3L4</accession>
<proteinExistence type="predicted"/>